<evidence type="ECO:0000313" key="1">
    <source>
        <dbReference type="EMBL" id="GMA92670.1"/>
    </source>
</evidence>
<reference evidence="2" key="1">
    <citation type="journal article" date="2019" name="Int. J. Syst. Evol. Microbiol.">
        <title>The Global Catalogue of Microorganisms (GCM) 10K type strain sequencing project: providing services to taxonomists for standard genome sequencing and annotation.</title>
        <authorList>
            <consortium name="The Broad Institute Genomics Platform"/>
            <consortium name="The Broad Institute Genome Sequencing Center for Infectious Disease"/>
            <person name="Wu L."/>
            <person name="Ma J."/>
        </authorList>
    </citation>
    <scope>NUCLEOTIDE SEQUENCE [LARGE SCALE GENOMIC DNA]</scope>
    <source>
        <strain evidence="2">NBRC 108755</strain>
    </source>
</reference>
<organism evidence="1 2">
    <name type="scientific">Homoserinibacter gongjuensis</name>
    <dbReference type="NCBI Taxonomy" id="1162968"/>
    <lineage>
        <taxon>Bacteria</taxon>
        <taxon>Bacillati</taxon>
        <taxon>Actinomycetota</taxon>
        <taxon>Actinomycetes</taxon>
        <taxon>Micrococcales</taxon>
        <taxon>Microbacteriaceae</taxon>
        <taxon>Homoserinibacter</taxon>
    </lineage>
</organism>
<protein>
    <recommendedName>
        <fullName evidence="3">Protein ImuA</fullName>
    </recommendedName>
</protein>
<accession>A0ABQ6JWI2</accession>
<dbReference type="Proteomes" id="UP001157069">
    <property type="component" value="Unassembled WGS sequence"/>
</dbReference>
<evidence type="ECO:0008006" key="3">
    <source>
        <dbReference type="Google" id="ProtNLM"/>
    </source>
</evidence>
<proteinExistence type="predicted"/>
<name>A0ABQ6JWI2_9MICO</name>
<gene>
    <name evidence="1" type="ORF">GCM10025869_31990</name>
</gene>
<keyword evidence="2" id="KW-1185">Reference proteome</keyword>
<dbReference type="EMBL" id="BSVA01000001">
    <property type="protein sequence ID" value="GMA92670.1"/>
    <property type="molecule type" value="Genomic_DNA"/>
</dbReference>
<sequence length="252" mass="26868">MRGPWSASVRRRIIERMFETARAEEIRQLQDRIRGMQRTRLADRTLPTSQALAGVLPGGALAAGGSYVVEGSTALALELLREPSRAGAWCAIVGVPDLGVEAAAAAGIDLERLVLVPHPAEQWFAVVSALVDAVAVVLVQPPVRARVGEAAASRLAARLRQREGVLVSTRSWPHAHARLAVTESDWAGIGAGFGHLAARQVTVASSSPAWQGRTRSRRLWLPDATGTVSPVVARSEEHVEGRLEEGALRALG</sequence>
<evidence type="ECO:0000313" key="2">
    <source>
        <dbReference type="Proteomes" id="UP001157069"/>
    </source>
</evidence>
<comment type="caution">
    <text evidence="1">The sequence shown here is derived from an EMBL/GenBank/DDBJ whole genome shotgun (WGS) entry which is preliminary data.</text>
</comment>